<dbReference type="EMBL" id="JBHRTB010000010">
    <property type="protein sequence ID" value="MFC3142085.1"/>
    <property type="molecule type" value="Genomic_DNA"/>
</dbReference>
<comment type="similarity">
    <text evidence="1">Belongs to the universal stress protein A family.</text>
</comment>
<dbReference type="PANTHER" id="PTHR46268:SF15">
    <property type="entry name" value="UNIVERSAL STRESS PROTEIN HP_0031"/>
    <property type="match status" value="1"/>
</dbReference>
<evidence type="ECO:0000313" key="4">
    <source>
        <dbReference type="EMBL" id="MFC3142085.1"/>
    </source>
</evidence>
<evidence type="ECO:0000256" key="2">
    <source>
        <dbReference type="SAM" id="Coils"/>
    </source>
</evidence>
<name>A0ABV7GQ43_9RHOB</name>
<gene>
    <name evidence="4" type="ORF">ACFOGP_05160</name>
</gene>
<evidence type="ECO:0000256" key="1">
    <source>
        <dbReference type="ARBA" id="ARBA00008791"/>
    </source>
</evidence>
<comment type="caution">
    <text evidence="4">The sequence shown here is derived from an EMBL/GenBank/DDBJ whole genome shotgun (WGS) entry which is preliminary data.</text>
</comment>
<accession>A0ABV7GQ43</accession>
<feature type="domain" description="UspA" evidence="3">
    <location>
        <begin position="156"/>
        <end position="278"/>
    </location>
</feature>
<dbReference type="Gene3D" id="3.40.50.12370">
    <property type="match status" value="1"/>
</dbReference>
<dbReference type="PANTHER" id="PTHR46268">
    <property type="entry name" value="STRESS RESPONSE PROTEIN NHAX"/>
    <property type="match status" value="1"/>
</dbReference>
<dbReference type="InterPro" id="IPR006016">
    <property type="entry name" value="UspA"/>
</dbReference>
<sequence>MSYKTIATIVTDLGKDQAALDAAIALATREEAHLDVLCLGVDRTQPGFYYSGASAVVLQDNLVQAQADAEALESAVDALLSRQGLSYAVRSATTQIAAMTPLIAYRTRLADLVVLPKPYGADKSVETEAIVEAALFNGSVPVLVIPDGATLPANFSNVVIGWNESAEALTAVRAALPLLKQADDTCIAIVEPPTHSPDRSDPGGELSQVLVRHGVRTEICVLAKSMPKVSDIILRLCDDRGANLIVMGAYGHSRFREAILGGATRNMLENADVPVLMAH</sequence>
<feature type="coiled-coil region" evidence="2">
    <location>
        <begin position="55"/>
        <end position="82"/>
    </location>
</feature>
<evidence type="ECO:0000259" key="3">
    <source>
        <dbReference type="Pfam" id="PF00582"/>
    </source>
</evidence>
<reference evidence="5" key="1">
    <citation type="journal article" date="2019" name="Int. J. Syst. Evol. Microbiol.">
        <title>The Global Catalogue of Microorganisms (GCM) 10K type strain sequencing project: providing services to taxonomists for standard genome sequencing and annotation.</title>
        <authorList>
            <consortium name="The Broad Institute Genomics Platform"/>
            <consortium name="The Broad Institute Genome Sequencing Center for Infectious Disease"/>
            <person name="Wu L."/>
            <person name="Ma J."/>
        </authorList>
    </citation>
    <scope>NUCLEOTIDE SEQUENCE [LARGE SCALE GENOMIC DNA]</scope>
    <source>
        <strain evidence="5">KCTC 52366</strain>
    </source>
</reference>
<dbReference type="Pfam" id="PF00582">
    <property type="entry name" value="Usp"/>
    <property type="match status" value="1"/>
</dbReference>
<dbReference type="CDD" id="cd00293">
    <property type="entry name" value="USP-like"/>
    <property type="match status" value="1"/>
</dbReference>
<protein>
    <submittedName>
        <fullName evidence="4">Universal stress protein</fullName>
    </submittedName>
</protein>
<organism evidence="4 5">
    <name type="scientific">Psychromarinibacter halotolerans</name>
    <dbReference type="NCBI Taxonomy" id="1775175"/>
    <lineage>
        <taxon>Bacteria</taxon>
        <taxon>Pseudomonadati</taxon>
        <taxon>Pseudomonadota</taxon>
        <taxon>Alphaproteobacteria</taxon>
        <taxon>Rhodobacterales</taxon>
        <taxon>Paracoccaceae</taxon>
        <taxon>Psychromarinibacter</taxon>
    </lineage>
</organism>
<keyword evidence="5" id="KW-1185">Reference proteome</keyword>
<proteinExistence type="inferred from homology"/>
<dbReference type="PRINTS" id="PR01438">
    <property type="entry name" value="UNVRSLSTRESS"/>
</dbReference>
<evidence type="ECO:0000313" key="5">
    <source>
        <dbReference type="Proteomes" id="UP001595632"/>
    </source>
</evidence>
<dbReference type="Proteomes" id="UP001595632">
    <property type="component" value="Unassembled WGS sequence"/>
</dbReference>
<dbReference type="SUPFAM" id="SSF52402">
    <property type="entry name" value="Adenine nucleotide alpha hydrolases-like"/>
    <property type="match status" value="2"/>
</dbReference>
<keyword evidence="2" id="KW-0175">Coiled coil</keyword>
<dbReference type="RefSeq" id="WP_275631675.1">
    <property type="nucleotide sequence ID" value="NZ_JARGYD010000002.1"/>
</dbReference>
<dbReference type="InterPro" id="IPR006015">
    <property type="entry name" value="Universal_stress_UspA"/>
</dbReference>